<dbReference type="InterPro" id="IPR049326">
    <property type="entry name" value="Rhodopsin_dom_fungi"/>
</dbReference>
<dbReference type="OrthoDB" id="444631at2759"/>
<keyword evidence="2 7" id="KW-0812">Transmembrane</keyword>
<dbReference type="GO" id="GO:0016020">
    <property type="term" value="C:membrane"/>
    <property type="evidence" value="ECO:0007669"/>
    <property type="project" value="UniProtKB-SubCell"/>
</dbReference>
<keyword evidence="3 7" id="KW-1133">Transmembrane helix</keyword>
<comment type="subcellular location">
    <subcellularLocation>
        <location evidence="1">Membrane</location>
        <topology evidence="1">Multi-pass membrane protein</topology>
    </subcellularLocation>
</comment>
<dbReference type="PANTHER" id="PTHR33048:SF47">
    <property type="entry name" value="INTEGRAL MEMBRANE PROTEIN-RELATED"/>
    <property type="match status" value="1"/>
</dbReference>
<dbReference type="Pfam" id="PF20684">
    <property type="entry name" value="Fung_rhodopsin"/>
    <property type="match status" value="1"/>
</dbReference>
<feature type="transmembrane region" description="Helical" evidence="7">
    <location>
        <begin position="190"/>
        <end position="211"/>
    </location>
</feature>
<evidence type="ECO:0000256" key="4">
    <source>
        <dbReference type="ARBA" id="ARBA00023136"/>
    </source>
</evidence>
<feature type="compositionally biased region" description="Basic and acidic residues" evidence="6">
    <location>
        <begin position="318"/>
        <end position="334"/>
    </location>
</feature>
<proteinExistence type="inferred from homology"/>
<evidence type="ECO:0000313" key="9">
    <source>
        <dbReference type="EMBL" id="KAF2122174.1"/>
    </source>
</evidence>
<evidence type="ECO:0000256" key="5">
    <source>
        <dbReference type="ARBA" id="ARBA00038359"/>
    </source>
</evidence>
<sequence>MPQAQAAPPLIPLPHFSEDAFMGIVWGGFSIGTVLVAFRFGLRIKTFRQLFLEDAFVFFAWLIVFANAIMWQIIHGPMYLYPRVLRGWVMPPADFESKFEHFLKGTAAFIFLFYTSLWSIKLSFLFFFRRLYRHAIGRWAYFWWGIFALTVASWFVCIGDIEYDCLVKPLAEISTHCQGRKSINYQRHTLVANCVLDVVTDILITCIPITMLWKVRISTRRKLALGAVFCVTIITVTVAIIRVSVLSESGTSDMTWLYGWSNVEAGAALIVSCLGSFRSLFTSQDSNTKPSENAPPTIGSPKRKRLDSFARFLTDSLMKSESEPDKSLVEHETKSVNSSNYNDADSV</sequence>
<feature type="transmembrane region" description="Helical" evidence="7">
    <location>
        <begin position="107"/>
        <end position="128"/>
    </location>
</feature>
<dbReference type="Proteomes" id="UP000799770">
    <property type="component" value="Unassembled WGS sequence"/>
</dbReference>
<dbReference type="InterPro" id="IPR052337">
    <property type="entry name" value="SAT4-like"/>
</dbReference>
<feature type="domain" description="Rhodopsin" evidence="8">
    <location>
        <begin position="39"/>
        <end position="282"/>
    </location>
</feature>
<dbReference type="EMBL" id="ML977311">
    <property type="protein sequence ID" value="KAF2122174.1"/>
    <property type="molecule type" value="Genomic_DNA"/>
</dbReference>
<feature type="transmembrane region" description="Helical" evidence="7">
    <location>
        <begin position="140"/>
        <end position="161"/>
    </location>
</feature>
<keyword evidence="4 7" id="KW-0472">Membrane</keyword>
<dbReference type="PANTHER" id="PTHR33048">
    <property type="entry name" value="PTH11-LIKE INTEGRAL MEMBRANE PROTEIN (AFU_ORTHOLOGUE AFUA_5G11245)"/>
    <property type="match status" value="1"/>
</dbReference>
<keyword evidence="10" id="KW-1185">Reference proteome</keyword>
<evidence type="ECO:0000313" key="10">
    <source>
        <dbReference type="Proteomes" id="UP000799770"/>
    </source>
</evidence>
<protein>
    <recommendedName>
        <fullName evidence="8">Rhodopsin domain-containing protein</fullName>
    </recommendedName>
</protein>
<feature type="transmembrane region" description="Helical" evidence="7">
    <location>
        <begin position="20"/>
        <end position="42"/>
    </location>
</feature>
<feature type="transmembrane region" description="Helical" evidence="7">
    <location>
        <begin position="257"/>
        <end position="277"/>
    </location>
</feature>
<name>A0A6A5ZT53_9PLEO</name>
<feature type="compositionally biased region" description="Polar residues" evidence="6">
    <location>
        <begin position="335"/>
        <end position="347"/>
    </location>
</feature>
<evidence type="ECO:0000256" key="1">
    <source>
        <dbReference type="ARBA" id="ARBA00004141"/>
    </source>
</evidence>
<accession>A0A6A5ZT53</accession>
<evidence type="ECO:0000259" key="8">
    <source>
        <dbReference type="Pfam" id="PF20684"/>
    </source>
</evidence>
<feature type="region of interest" description="Disordered" evidence="6">
    <location>
        <begin position="317"/>
        <end position="347"/>
    </location>
</feature>
<gene>
    <name evidence="9" type="ORF">BDV96DRAFT_640238</name>
</gene>
<dbReference type="AlphaFoldDB" id="A0A6A5ZT53"/>
<evidence type="ECO:0000256" key="3">
    <source>
        <dbReference type="ARBA" id="ARBA00022989"/>
    </source>
</evidence>
<reference evidence="9" key="1">
    <citation type="journal article" date="2020" name="Stud. Mycol.">
        <title>101 Dothideomycetes genomes: a test case for predicting lifestyles and emergence of pathogens.</title>
        <authorList>
            <person name="Haridas S."/>
            <person name="Albert R."/>
            <person name="Binder M."/>
            <person name="Bloem J."/>
            <person name="Labutti K."/>
            <person name="Salamov A."/>
            <person name="Andreopoulos B."/>
            <person name="Baker S."/>
            <person name="Barry K."/>
            <person name="Bills G."/>
            <person name="Bluhm B."/>
            <person name="Cannon C."/>
            <person name="Castanera R."/>
            <person name="Culley D."/>
            <person name="Daum C."/>
            <person name="Ezra D."/>
            <person name="Gonzalez J."/>
            <person name="Henrissat B."/>
            <person name="Kuo A."/>
            <person name="Liang C."/>
            <person name="Lipzen A."/>
            <person name="Lutzoni F."/>
            <person name="Magnuson J."/>
            <person name="Mondo S."/>
            <person name="Nolan M."/>
            <person name="Ohm R."/>
            <person name="Pangilinan J."/>
            <person name="Park H.-J."/>
            <person name="Ramirez L."/>
            <person name="Alfaro M."/>
            <person name="Sun H."/>
            <person name="Tritt A."/>
            <person name="Yoshinaga Y."/>
            <person name="Zwiers L.-H."/>
            <person name="Turgeon B."/>
            <person name="Goodwin S."/>
            <person name="Spatafora J."/>
            <person name="Crous P."/>
            <person name="Grigoriev I."/>
        </authorList>
    </citation>
    <scope>NUCLEOTIDE SEQUENCE</scope>
    <source>
        <strain evidence="9">CBS 627.86</strain>
    </source>
</reference>
<comment type="similarity">
    <text evidence="5">Belongs to the SAT4 family.</text>
</comment>
<evidence type="ECO:0000256" key="2">
    <source>
        <dbReference type="ARBA" id="ARBA00022692"/>
    </source>
</evidence>
<organism evidence="9 10">
    <name type="scientific">Lophiotrema nucula</name>
    <dbReference type="NCBI Taxonomy" id="690887"/>
    <lineage>
        <taxon>Eukaryota</taxon>
        <taxon>Fungi</taxon>
        <taxon>Dikarya</taxon>
        <taxon>Ascomycota</taxon>
        <taxon>Pezizomycotina</taxon>
        <taxon>Dothideomycetes</taxon>
        <taxon>Pleosporomycetidae</taxon>
        <taxon>Pleosporales</taxon>
        <taxon>Lophiotremataceae</taxon>
        <taxon>Lophiotrema</taxon>
    </lineage>
</organism>
<evidence type="ECO:0000256" key="7">
    <source>
        <dbReference type="SAM" id="Phobius"/>
    </source>
</evidence>
<feature type="region of interest" description="Disordered" evidence="6">
    <location>
        <begin position="284"/>
        <end position="305"/>
    </location>
</feature>
<evidence type="ECO:0000256" key="6">
    <source>
        <dbReference type="SAM" id="MobiDB-lite"/>
    </source>
</evidence>
<feature type="transmembrane region" description="Helical" evidence="7">
    <location>
        <begin position="223"/>
        <end position="245"/>
    </location>
</feature>
<feature type="transmembrane region" description="Helical" evidence="7">
    <location>
        <begin position="54"/>
        <end position="74"/>
    </location>
</feature>